<dbReference type="InterPro" id="IPR000073">
    <property type="entry name" value="AB_hydrolase_1"/>
</dbReference>
<dbReference type="PANTHER" id="PTHR43248">
    <property type="entry name" value="2-SUCCINYL-6-HYDROXY-2,4-CYCLOHEXADIENE-1-CARBOXYLATE SYNTHASE"/>
    <property type="match status" value="1"/>
</dbReference>
<sequence>MREIEITRGGFTVFARVLGETQAPALLYLQGGPGFPAPRQRFEWVSHALERGYQVVLLDQRGTGRSTRIDSATPELIHTDVLASLRADEIVADAEALREEMGLDRWDVLGQSFGGFCLMHYLAARPEGVGKALFTGGVPSIGKGADEVYRATFAKLKHRHRQFNEAYPDAERMVREVCRHLEAQEEVLPTGERLSARRLRTVGIELGREGGFESLARLFEAPFHQNGRLRTDFLAEVGERVSFAKGPLYAAVHETIYGGTVPGATNWAAERVSRELAGFHPDASPDDEEFYLTGEHIFPFQFDEDPALRPFKQVAHELAEKDDWPNLYAGLSGDYDAYAAVYTDDIFVPRELSLQTASTIGAQVFETDVYQHDGLRRHGAAVLGRLLDMAGA</sequence>
<protein>
    <submittedName>
        <fullName evidence="4">Alpha/beta hydrolase</fullName>
    </submittedName>
</protein>
<dbReference type="InterPro" id="IPR029058">
    <property type="entry name" value="AB_hydrolase_fold"/>
</dbReference>
<dbReference type="GO" id="GO:0004177">
    <property type="term" value="F:aminopeptidase activity"/>
    <property type="evidence" value="ECO:0007669"/>
    <property type="project" value="UniProtKB-EC"/>
</dbReference>
<dbReference type="Pfam" id="PF00561">
    <property type="entry name" value="Abhydrolase_1"/>
    <property type="match status" value="1"/>
</dbReference>
<dbReference type="EMBL" id="JANRML010000004">
    <property type="protein sequence ID" value="MCZ2220741.1"/>
    <property type="molecule type" value="Genomic_DNA"/>
</dbReference>
<evidence type="ECO:0000313" key="5">
    <source>
        <dbReference type="Proteomes" id="UP001071110"/>
    </source>
</evidence>
<feature type="domain" description="AB hydrolase-1" evidence="3">
    <location>
        <begin position="24"/>
        <end position="156"/>
    </location>
</feature>
<dbReference type="InterPro" id="IPR051601">
    <property type="entry name" value="Serine_prot/Carboxylest_S33"/>
</dbReference>
<dbReference type="PRINTS" id="PR00793">
    <property type="entry name" value="PROAMNOPTASE"/>
</dbReference>
<dbReference type="AlphaFoldDB" id="A0A9Q4IGY0"/>
<name>A0A9Q4IGY0_9CORY</name>
<evidence type="ECO:0000256" key="2">
    <source>
        <dbReference type="ARBA" id="ARBA00022801"/>
    </source>
</evidence>
<dbReference type="InterPro" id="IPR002410">
    <property type="entry name" value="Peptidase_S33"/>
</dbReference>
<evidence type="ECO:0000259" key="3">
    <source>
        <dbReference type="Pfam" id="PF00561"/>
    </source>
</evidence>
<dbReference type="Gene3D" id="3.40.50.1820">
    <property type="entry name" value="alpha/beta hydrolase"/>
    <property type="match status" value="1"/>
</dbReference>
<dbReference type="PANTHER" id="PTHR43248:SF2">
    <property type="entry name" value="PROLYL AMINOPEPTIDASE"/>
    <property type="match status" value="1"/>
</dbReference>
<accession>A0A9Q4IGY0</accession>
<reference evidence="4" key="1">
    <citation type="submission" date="2022-08" db="EMBL/GenBank/DDBJ databases">
        <title>Corynebacterium sp. nov., isolated from clinical breast specimens.</title>
        <authorList>
            <person name="Zhang T."/>
        </authorList>
    </citation>
    <scope>NUCLEOTIDE SEQUENCE</scope>
    <source>
        <strain evidence="4">CCUG 57942</strain>
    </source>
</reference>
<comment type="similarity">
    <text evidence="1">Belongs to the peptidase S33 family.</text>
</comment>
<organism evidence="4 5">
    <name type="scientific">Corynebacterium pilbarense</name>
    <dbReference type="NCBI Taxonomy" id="1288393"/>
    <lineage>
        <taxon>Bacteria</taxon>
        <taxon>Bacillati</taxon>
        <taxon>Actinomycetota</taxon>
        <taxon>Actinomycetes</taxon>
        <taxon>Mycobacteriales</taxon>
        <taxon>Corynebacteriaceae</taxon>
        <taxon>Corynebacterium</taxon>
    </lineage>
</organism>
<evidence type="ECO:0000256" key="1">
    <source>
        <dbReference type="ARBA" id="ARBA00010088"/>
    </source>
</evidence>
<dbReference type="RefSeq" id="WP_269027530.1">
    <property type="nucleotide sequence ID" value="NZ_BAABDP010000020.1"/>
</dbReference>
<keyword evidence="5" id="KW-1185">Reference proteome</keyword>
<gene>
    <name evidence="4" type="ORF">NUW87_05045</name>
</gene>
<dbReference type="GO" id="GO:0006508">
    <property type="term" value="P:proteolysis"/>
    <property type="evidence" value="ECO:0007669"/>
    <property type="project" value="InterPro"/>
</dbReference>
<comment type="caution">
    <text evidence="4">The sequence shown here is derived from an EMBL/GenBank/DDBJ whole genome shotgun (WGS) entry which is preliminary data.</text>
</comment>
<evidence type="ECO:0000313" key="4">
    <source>
        <dbReference type="EMBL" id="MCZ2220741.1"/>
    </source>
</evidence>
<dbReference type="SUPFAM" id="SSF53474">
    <property type="entry name" value="alpha/beta-Hydrolases"/>
    <property type="match status" value="1"/>
</dbReference>
<dbReference type="Proteomes" id="UP001071110">
    <property type="component" value="Unassembled WGS sequence"/>
</dbReference>
<proteinExistence type="inferred from homology"/>
<keyword evidence="2 4" id="KW-0378">Hydrolase</keyword>